<dbReference type="GO" id="GO:0051301">
    <property type="term" value="P:cell division"/>
    <property type="evidence" value="ECO:0007669"/>
    <property type="project" value="UniProtKB-KW"/>
</dbReference>
<dbReference type="PANTHER" id="PTHR15323:SF6">
    <property type="entry name" value="CELL DIVISION CYCLE PROTEIN 123 HOMOLOG"/>
    <property type="match status" value="1"/>
</dbReference>
<dbReference type="RefSeq" id="XP_015599767.1">
    <property type="nucleotide sequence ID" value="XM_015744281.2"/>
</dbReference>
<keyword evidence="2" id="KW-1185">Reference proteome</keyword>
<name>A0AAJ7C2B6_CEPCN</name>
<evidence type="ECO:0000256" key="1">
    <source>
        <dbReference type="ARBA" id="ARBA00011047"/>
    </source>
</evidence>
<organism evidence="2 3">
    <name type="scientific">Cephus cinctus</name>
    <name type="common">Wheat stem sawfly</name>
    <dbReference type="NCBI Taxonomy" id="211228"/>
    <lineage>
        <taxon>Eukaryota</taxon>
        <taxon>Metazoa</taxon>
        <taxon>Ecdysozoa</taxon>
        <taxon>Arthropoda</taxon>
        <taxon>Hexapoda</taxon>
        <taxon>Insecta</taxon>
        <taxon>Pterygota</taxon>
        <taxon>Neoptera</taxon>
        <taxon>Endopterygota</taxon>
        <taxon>Hymenoptera</taxon>
        <taxon>Cephoidea</taxon>
        <taxon>Cephidae</taxon>
        <taxon>Cephus</taxon>
    </lineage>
</organism>
<accession>A0AAJ7C2B6</accession>
<dbReference type="Proteomes" id="UP000694920">
    <property type="component" value="Unplaced"/>
</dbReference>
<gene>
    <name evidence="3" type="primary">LOC107269888</name>
</gene>
<dbReference type="GeneID" id="107269888"/>
<proteinExistence type="inferred from homology"/>
<sequence>MVNDLKRELSFSVWYPRFTKDSLEAVVLPIPDNVLKYLEHDAFVLPLEAAKSVPYSSEWSDGSPVNQESAEDSECQPTFPDFSKQIQEVLDKFGAVFIKCNWSTPSDATWVAPTKTLKCTTLEEVYLLLKSSDRISGDLTGIMKSNDNRHCLEPCLVLKRWRDINPCTEFRCFVVKNELIGISQRDLSQCYSYIEAEKYGIQQDIKSIFMERIKHRFNAENYVIDVIRYKKDKVKIIDFGPLDESVTKGTLFTYEELNSELRETPEFRFIAEDMGIQPNATRHFCVPQEINEFLQSAGNMSMMDIIQEEVNSQHQSDNDDNF</sequence>
<reference evidence="3" key="1">
    <citation type="submission" date="2025-08" db="UniProtKB">
        <authorList>
            <consortium name="RefSeq"/>
        </authorList>
    </citation>
    <scope>IDENTIFICATION</scope>
</reference>
<evidence type="ECO:0000313" key="3">
    <source>
        <dbReference type="RefSeq" id="XP_015599767.1"/>
    </source>
</evidence>
<keyword evidence="3" id="KW-0132">Cell division</keyword>
<dbReference type="PANTHER" id="PTHR15323">
    <property type="entry name" value="D123 PROTEIN"/>
    <property type="match status" value="1"/>
</dbReference>
<dbReference type="KEGG" id="ccin:107269888"/>
<dbReference type="GO" id="GO:0005737">
    <property type="term" value="C:cytoplasm"/>
    <property type="evidence" value="ECO:0007669"/>
    <property type="project" value="TreeGrafter"/>
</dbReference>
<evidence type="ECO:0000313" key="2">
    <source>
        <dbReference type="Proteomes" id="UP000694920"/>
    </source>
</evidence>
<dbReference type="InterPro" id="IPR009772">
    <property type="entry name" value="CDC123"/>
</dbReference>
<protein>
    <submittedName>
        <fullName evidence="3">Cell division cycle protein 123 homolog</fullName>
    </submittedName>
</protein>
<dbReference type="AlphaFoldDB" id="A0AAJ7C2B6"/>
<keyword evidence="3" id="KW-0131">Cell cycle</keyword>
<comment type="similarity">
    <text evidence="1">Belongs to the CDC123 family.</text>
</comment>
<dbReference type="Pfam" id="PF07065">
    <property type="entry name" value="D123"/>
    <property type="match status" value="1"/>
</dbReference>